<organism evidence="3">
    <name type="scientific">Streptomyces sp. F12</name>
    <dbReference type="NCBI Taxonomy" id="1436084"/>
    <lineage>
        <taxon>Bacteria</taxon>
        <taxon>Bacillati</taxon>
        <taxon>Actinomycetota</taxon>
        <taxon>Actinomycetes</taxon>
        <taxon>Kitasatosporales</taxon>
        <taxon>Streptomycetaceae</taxon>
        <taxon>Streptomyces</taxon>
    </lineage>
</organism>
<dbReference type="InterPro" id="IPR009492">
    <property type="entry name" value="TniQ"/>
</dbReference>
<gene>
    <name evidence="3" type="ORF">pFRL6_178</name>
</gene>
<evidence type="ECO:0000313" key="3">
    <source>
        <dbReference type="EMBL" id="AHE40265.1"/>
    </source>
</evidence>
<dbReference type="Pfam" id="PF06527">
    <property type="entry name" value="TniQ"/>
    <property type="match status" value="1"/>
</dbReference>
<geneLocation type="plasmid" evidence="3">
    <name>pFRL6</name>
</geneLocation>
<name>V9Z450_9ACTN</name>
<proteinExistence type="predicted"/>
<protein>
    <recommendedName>
        <fullName evidence="2">TniQ domain-containing protein</fullName>
    </recommendedName>
</protein>
<evidence type="ECO:0000256" key="1">
    <source>
        <dbReference type="SAM" id="MobiDB-lite"/>
    </source>
</evidence>
<keyword evidence="3" id="KW-0614">Plasmid</keyword>
<accession>V9Z450</accession>
<evidence type="ECO:0000259" key="2">
    <source>
        <dbReference type="Pfam" id="PF06527"/>
    </source>
</evidence>
<dbReference type="AlphaFoldDB" id="V9Z450"/>
<feature type="region of interest" description="Disordered" evidence="1">
    <location>
        <begin position="182"/>
        <end position="205"/>
    </location>
</feature>
<dbReference type="EMBL" id="KF602051">
    <property type="protein sequence ID" value="AHE40265.1"/>
    <property type="molecule type" value="Genomic_DNA"/>
</dbReference>
<sequence length="656" mass="71766">MMTPPPLARSLAPLPEESLPGFLLRLAHRLNRSPGRIANLCGLAAYERRPPAYHLIGLPDDIATTFAAATRLSRAEANDLTLRRYASTYPPLANAQGHSTINMVIQREYWVFNPSSRYCPECLSGDGSPVQAAFGGPWKLSWHLPVVFACPLHHRLLEVVCPQCGNVLGGATQNRGSLIREPQRDDLHPLQCRNPASEQRAAGKRREVCGARLDTAPQTSGSHLSATERARLIDLQERLDRRLAPAPAEPAAGEPGDPFPDLILAAQLIKLSWPAGADFSPTHATAALIDAHAAPITAILDGPLATTSKYLRMADLRPAPNDPATCGALLLASDTLLGDREPSSLRERVQPLVQAAYERSSKRAYQILRGTEVSASLARSLVRRRQIFHAGGSSRGPGRLRVPSRDCAFSPEEVPQLLPQAWFDDHLAHLIDHMLQVNSGTVRHLRRAASLKLMEMTAGGTWAECAETLGMPRGSAAGTLAVLDGAMPSDLWEEFEAGVERIAAELDISPNRVNYARRRRTMAIWRMPAHDWPELCNGIPKLGRLARQAPDFATVLVWVEVTQSEHLNCPLLATAALSRQDRRLLVDQVAQFLTPANQKAGRLELRRRLDLYAASLAVRCDSAPPGVFGQVCQLQSDWSVIGEVWDEADTDPVRVS</sequence>
<feature type="domain" description="TniQ" evidence="2">
    <location>
        <begin position="10"/>
        <end position="157"/>
    </location>
</feature>
<reference evidence="3" key="1">
    <citation type="submission" date="2013-09" db="EMBL/GenBank/DDBJ databases">
        <title>Complete nucleotide sequence of Streptomyces linear plasmid pFRL6.</title>
        <authorList>
            <person name="Chen Z."/>
            <person name="Fang P."/>
            <person name="Qin Z."/>
        </authorList>
    </citation>
    <scope>NUCLEOTIDE SEQUENCE</scope>
    <source>
        <plasmid evidence="3">pFRL6</plasmid>
    </source>
</reference>